<sequence length="56" mass="6294">MLNFSKANGKFHLRGFHVHNVTAKFTSFVRLATPVGLNFIAFCRAFIELATCIKAH</sequence>
<reference evidence="1" key="1">
    <citation type="journal article" date="2005" name="Proc. Natl. Acad. Sci. U.S.A.">
        <title>The psychrophilic lifestyle as revealed by the genome sequence of Colwellia psychrerythraea 34H through genomic and proteomic analyses.</title>
        <authorList>
            <person name="Methe B.A."/>
            <person name="Nelson K.E."/>
            <person name="Deming J.W."/>
            <person name="Momen B."/>
            <person name="Melamud E."/>
            <person name="Zhang X."/>
            <person name="Moult J."/>
            <person name="Madupu R."/>
            <person name="Nelson W.C."/>
            <person name="Dodson R.J."/>
            <person name="Brinkac L.M."/>
            <person name="Daugherty S.C."/>
            <person name="Durkin A.S."/>
            <person name="DeBoy R.T."/>
            <person name="Kolonay J.F."/>
            <person name="Sullivan S.A."/>
            <person name="Zhou L."/>
            <person name="Davidsen T.M."/>
            <person name="Wu M."/>
            <person name="Huston A.L."/>
            <person name="Lewis M."/>
            <person name="Weaver B."/>
            <person name="Weidman J.F."/>
            <person name="Khouri H."/>
            <person name="Utterback T.R."/>
            <person name="Feldblyum T.V."/>
            <person name="Fraser C.M."/>
        </authorList>
    </citation>
    <scope>NUCLEOTIDE SEQUENCE [LARGE SCALE GENOMIC DNA]</scope>
    <source>
        <strain evidence="1">34H</strain>
    </source>
</reference>
<dbReference type="AlphaFoldDB" id="Q482V6"/>
<name>Q482V6_COLP3</name>
<dbReference type="Proteomes" id="UP000000547">
    <property type="component" value="Chromosome"/>
</dbReference>
<dbReference type="KEGG" id="cps:CPS_2186"/>
<dbReference type="EMBL" id="CP000083">
    <property type="protein sequence ID" value="AAZ24094.1"/>
    <property type="molecule type" value="Genomic_DNA"/>
</dbReference>
<proteinExistence type="predicted"/>
<protein>
    <submittedName>
        <fullName evidence="1">Uncharacterized protein</fullName>
    </submittedName>
</protein>
<organism evidence="1 2">
    <name type="scientific">Colwellia psychrerythraea (strain 34H / ATCC BAA-681)</name>
    <name type="common">Vibrio psychroerythus</name>
    <dbReference type="NCBI Taxonomy" id="167879"/>
    <lineage>
        <taxon>Bacteria</taxon>
        <taxon>Pseudomonadati</taxon>
        <taxon>Pseudomonadota</taxon>
        <taxon>Gammaproteobacteria</taxon>
        <taxon>Alteromonadales</taxon>
        <taxon>Colwelliaceae</taxon>
        <taxon>Colwellia</taxon>
    </lineage>
</organism>
<dbReference type="HOGENOM" id="CLU_3006419_0_0_6"/>
<dbReference type="STRING" id="167879.CPS_2186"/>
<accession>Q482V6</accession>
<gene>
    <name evidence="1" type="ordered locus">CPS_2186</name>
</gene>
<evidence type="ECO:0000313" key="1">
    <source>
        <dbReference type="EMBL" id="AAZ24094.1"/>
    </source>
</evidence>
<evidence type="ECO:0000313" key="2">
    <source>
        <dbReference type="Proteomes" id="UP000000547"/>
    </source>
</evidence>